<gene>
    <name evidence="9" type="ORF">HJA_09734</name>
</gene>
<dbReference type="SUPFAM" id="SSF51905">
    <property type="entry name" value="FAD/NAD(P)-binding domain"/>
    <property type="match status" value="1"/>
</dbReference>
<dbReference type="Pfam" id="PF16901">
    <property type="entry name" value="DAO_C"/>
    <property type="match status" value="1"/>
</dbReference>
<keyword evidence="10" id="KW-1185">Reference proteome</keyword>
<dbReference type="InterPro" id="IPR036188">
    <property type="entry name" value="FAD/NAD-bd_sf"/>
</dbReference>
<evidence type="ECO:0000313" key="10">
    <source>
        <dbReference type="Proteomes" id="UP000024816"/>
    </source>
</evidence>
<dbReference type="RefSeq" id="WP_241764337.1">
    <property type="nucleotide sequence ID" value="NZ_ARYJ01000005.1"/>
</dbReference>
<dbReference type="GO" id="GO:0009331">
    <property type="term" value="C:glycerol-3-phosphate dehydrogenase (FAD) complex"/>
    <property type="evidence" value="ECO:0007669"/>
    <property type="project" value="UniProtKB-UniRule"/>
</dbReference>
<dbReference type="EC" id="1.1.5.3" evidence="6"/>
<dbReference type="EMBL" id="ARYJ01000005">
    <property type="protein sequence ID" value="KCZ88640.1"/>
    <property type="molecule type" value="Genomic_DNA"/>
</dbReference>
<feature type="domain" description="Alpha-glycerophosphate oxidase C-terminal" evidence="8">
    <location>
        <begin position="379"/>
        <end position="476"/>
    </location>
</feature>
<evidence type="ECO:0000256" key="4">
    <source>
        <dbReference type="ARBA" id="ARBA00022827"/>
    </source>
</evidence>
<evidence type="ECO:0000259" key="7">
    <source>
        <dbReference type="Pfam" id="PF01266"/>
    </source>
</evidence>
<dbReference type="Gene3D" id="3.30.9.10">
    <property type="entry name" value="D-Amino Acid Oxidase, subunit A, domain 2"/>
    <property type="match status" value="1"/>
</dbReference>
<accession>A0A059FDB5</accession>
<dbReference type="PROSITE" id="PS00978">
    <property type="entry name" value="FAD_G3PDH_2"/>
    <property type="match status" value="1"/>
</dbReference>
<dbReference type="PANTHER" id="PTHR11985">
    <property type="entry name" value="GLYCEROL-3-PHOSPHATE DEHYDROGENASE"/>
    <property type="match status" value="1"/>
</dbReference>
<dbReference type="AlphaFoldDB" id="A0A059FDB5"/>
<sequence length="497" mass="55415">MHDLLVIGGGINGTGIARDAAGRGLDVVLVEKDDLAQHTSSASTKLIHGGLRYLEMYDFALVRKALIEREILLRAAPHIIWPMRFVLPHDKDQRPAWLIRLGLFLYDHLGGRKMLPPTKMLRRGKTDKLSPLKEEFRLAFEYSDCWVEDSRLVVLNAVDAKERGAEVRTRTACTKLVRHKGHWDAEFTSAQGTETRQFRAVVNAAGGWVDEIIDLADPKDTATHLRLVKGSHIIVPKWHEGEHAFFFQNADGRIMFAIPYERGEYTLIGTTDIPYTADKDKVEISPEEIEYLCAGASEYYQRTITPADVVATYSGVRPLYDDHAASASKVTRDFVLHYETDGGAPILSVFGGKITTYRELAEEAVAELAPLFEGLPKSWTKKASLPGGDIPAANFDAYLSGLVLSHPHLPVELLTRLARAYGTRTRALLGKAETLADLGRDFGGGLTEREVGWLVEQEFARSADDILHRRSKLYLHMTGEEQAAFTDWFNTSHPVPA</sequence>
<dbReference type="GO" id="GO:0046168">
    <property type="term" value="P:glycerol-3-phosphate catabolic process"/>
    <property type="evidence" value="ECO:0007669"/>
    <property type="project" value="TreeGrafter"/>
</dbReference>
<dbReference type="eggNOG" id="COG0578">
    <property type="taxonomic scope" value="Bacteria"/>
</dbReference>
<dbReference type="Gene3D" id="3.50.50.60">
    <property type="entry name" value="FAD/NAD(P)-binding domain"/>
    <property type="match status" value="1"/>
</dbReference>
<protein>
    <recommendedName>
        <fullName evidence="6">Glycerol-3-phosphate dehydrogenase</fullName>
        <ecNumber evidence="6">1.1.5.3</ecNumber>
    </recommendedName>
</protein>
<keyword evidence="5 6" id="KW-0560">Oxidoreductase</keyword>
<dbReference type="InterPro" id="IPR038299">
    <property type="entry name" value="DAO_C_sf"/>
</dbReference>
<dbReference type="Proteomes" id="UP000024816">
    <property type="component" value="Unassembled WGS sequence"/>
</dbReference>
<proteinExistence type="inferred from homology"/>
<keyword evidence="3 6" id="KW-0285">Flavoprotein</keyword>
<evidence type="ECO:0000313" key="9">
    <source>
        <dbReference type="EMBL" id="KCZ88640.1"/>
    </source>
</evidence>
<dbReference type="NCBIfam" id="NF008899">
    <property type="entry name" value="PRK12266.1"/>
    <property type="match status" value="1"/>
</dbReference>
<name>A0A059FDB5_9PROT</name>
<dbReference type="GO" id="GO:0004368">
    <property type="term" value="F:glycerol-3-phosphate dehydrogenase (quinone) activity"/>
    <property type="evidence" value="ECO:0007669"/>
    <property type="project" value="UniProtKB-EC"/>
</dbReference>
<evidence type="ECO:0000256" key="3">
    <source>
        <dbReference type="ARBA" id="ARBA00022630"/>
    </source>
</evidence>
<organism evidence="9 10">
    <name type="scientific">Hyphomonas jannaschiana VP2</name>
    <dbReference type="NCBI Taxonomy" id="1280952"/>
    <lineage>
        <taxon>Bacteria</taxon>
        <taxon>Pseudomonadati</taxon>
        <taxon>Pseudomonadota</taxon>
        <taxon>Alphaproteobacteria</taxon>
        <taxon>Hyphomonadales</taxon>
        <taxon>Hyphomonadaceae</taxon>
        <taxon>Hyphomonas</taxon>
    </lineage>
</organism>
<dbReference type="PATRIC" id="fig|1280952.3.peg.1943"/>
<evidence type="ECO:0000256" key="2">
    <source>
        <dbReference type="ARBA" id="ARBA00007330"/>
    </source>
</evidence>
<dbReference type="InterPro" id="IPR000447">
    <property type="entry name" value="G3P_DH_FAD-dep"/>
</dbReference>
<dbReference type="InterPro" id="IPR006076">
    <property type="entry name" value="FAD-dep_OxRdtase"/>
</dbReference>
<comment type="catalytic activity">
    <reaction evidence="6">
        <text>a quinone + sn-glycerol 3-phosphate = dihydroxyacetone phosphate + a quinol</text>
        <dbReference type="Rhea" id="RHEA:18977"/>
        <dbReference type="ChEBI" id="CHEBI:24646"/>
        <dbReference type="ChEBI" id="CHEBI:57597"/>
        <dbReference type="ChEBI" id="CHEBI:57642"/>
        <dbReference type="ChEBI" id="CHEBI:132124"/>
        <dbReference type="EC" id="1.1.5.3"/>
    </reaction>
</comment>
<comment type="cofactor">
    <cofactor evidence="1 6">
        <name>FAD</name>
        <dbReference type="ChEBI" id="CHEBI:57692"/>
    </cofactor>
</comment>
<feature type="domain" description="FAD dependent oxidoreductase" evidence="7">
    <location>
        <begin position="3"/>
        <end position="358"/>
    </location>
</feature>
<evidence type="ECO:0000259" key="8">
    <source>
        <dbReference type="Pfam" id="PF16901"/>
    </source>
</evidence>
<evidence type="ECO:0000256" key="5">
    <source>
        <dbReference type="ARBA" id="ARBA00023002"/>
    </source>
</evidence>
<dbReference type="PANTHER" id="PTHR11985:SF15">
    <property type="entry name" value="GLYCEROL-3-PHOSPHATE DEHYDROGENASE, MITOCHONDRIAL"/>
    <property type="match status" value="1"/>
</dbReference>
<comment type="caution">
    <text evidence="9">The sequence shown here is derived from an EMBL/GenBank/DDBJ whole genome shotgun (WGS) entry which is preliminary data.</text>
</comment>
<evidence type="ECO:0000256" key="6">
    <source>
        <dbReference type="RuleBase" id="RU361217"/>
    </source>
</evidence>
<dbReference type="NCBIfam" id="NF009906">
    <property type="entry name" value="PRK13369.1"/>
    <property type="match status" value="1"/>
</dbReference>
<reference evidence="9 10" key="1">
    <citation type="journal article" date="2014" name="Antonie Van Leeuwenhoek">
        <title>Hyphomonas beringensis sp. nov. and Hyphomonas chukchiensis sp. nov., isolated from surface seawater of the Bering Sea and Chukchi Sea.</title>
        <authorList>
            <person name="Li C."/>
            <person name="Lai Q."/>
            <person name="Li G."/>
            <person name="Dong C."/>
            <person name="Wang J."/>
            <person name="Liao Y."/>
            <person name="Shao Z."/>
        </authorList>
    </citation>
    <scope>NUCLEOTIDE SEQUENCE [LARGE SCALE GENOMIC DNA]</scope>
    <source>
        <strain evidence="9 10">VP2</strain>
    </source>
</reference>
<keyword evidence="4" id="KW-0274">FAD</keyword>
<dbReference type="InterPro" id="IPR031656">
    <property type="entry name" value="DAO_C"/>
</dbReference>
<dbReference type="STRING" id="1280952.HJA_09734"/>
<dbReference type="Gene3D" id="1.10.8.870">
    <property type="entry name" value="Alpha-glycerophosphate oxidase, cap domain"/>
    <property type="match status" value="1"/>
</dbReference>
<dbReference type="PROSITE" id="PS00977">
    <property type="entry name" value="FAD_G3PDH_1"/>
    <property type="match status" value="1"/>
</dbReference>
<evidence type="ECO:0000256" key="1">
    <source>
        <dbReference type="ARBA" id="ARBA00001974"/>
    </source>
</evidence>
<comment type="similarity">
    <text evidence="2 6">Belongs to the FAD-dependent glycerol-3-phosphate dehydrogenase family.</text>
</comment>
<dbReference type="Pfam" id="PF01266">
    <property type="entry name" value="DAO"/>
    <property type="match status" value="1"/>
</dbReference>
<dbReference type="PRINTS" id="PR01001">
    <property type="entry name" value="FADG3PDH"/>
</dbReference>